<dbReference type="CDD" id="cd02440">
    <property type="entry name" value="AdoMet_MTases"/>
    <property type="match status" value="1"/>
</dbReference>
<dbReference type="RefSeq" id="WP_063070886.1">
    <property type="nucleotide sequence ID" value="NZ_LQXA01000019.1"/>
</dbReference>
<comment type="caution">
    <text evidence="2">The sequence shown here is derived from an EMBL/GenBank/DDBJ whole genome shotgun (WGS) entry which is preliminary data.</text>
</comment>
<accession>A0A154V2P3</accession>
<dbReference type="InterPro" id="IPR029063">
    <property type="entry name" value="SAM-dependent_MTases_sf"/>
</dbReference>
<reference evidence="2 3" key="1">
    <citation type="submission" date="2016-01" db="EMBL/GenBank/DDBJ databases">
        <title>Draft genome sequence of Clavibacter michiganensis subsp. tessellarius DOAB 609.</title>
        <authorList>
            <person name="Tambong J.T."/>
        </authorList>
    </citation>
    <scope>NUCLEOTIDE SEQUENCE [LARGE SCALE GENOMIC DNA]</scope>
    <source>
        <strain evidence="2 3">DOAB 609</strain>
    </source>
</reference>
<dbReference type="InterPro" id="IPR025714">
    <property type="entry name" value="Methyltranfer_dom"/>
</dbReference>
<dbReference type="Proteomes" id="UP000076218">
    <property type="component" value="Unassembled WGS sequence"/>
</dbReference>
<dbReference type="OrthoDB" id="9795634at2"/>
<sequence length="264" mass="28758">MIASHPGEQLLDDGDVAVADVPAAHDAADIAVGDGIVATDTRWSFGGKTHEQFDAHVNRSVPLYGEGHLLIDHAVEFFSRPGVRIIDVGCSTGTLLHRLADKPTSRGLQLIGYDIEADMVRAARHRCADLDNVHITQGDAETIDYSGAGAVIMYYTLQFAAPGRRLAVLRRIREGLEAGGALLLFEKVLAPDARTQDIIGQLYQEHKILNGFDTDDIYNKARSLRSVMAPVPSERNLSDLREAGFSSVVTIQKYLCFEGYLAIA</sequence>
<dbReference type="GO" id="GO:0016740">
    <property type="term" value="F:transferase activity"/>
    <property type="evidence" value="ECO:0007669"/>
    <property type="project" value="UniProtKB-KW"/>
</dbReference>
<feature type="domain" description="Methyltransferase" evidence="1">
    <location>
        <begin position="81"/>
        <end position="186"/>
    </location>
</feature>
<proteinExistence type="predicted"/>
<gene>
    <name evidence="2" type="ORF">AWH51_06190</name>
</gene>
<dbReference type="PANTHER" id="PTHR43861:SF2">
    <property type="entry name" value="CARBOXY-S-ADENOSYL-L-METHIONINE SYNTHASE"/>
    <property type="match status" value="1"/>
</dbReference>
<evidence type="ECO:0000259" key="1">
    <source>
        <dbReference type="Pfam" id="PF13847"/>
    </source>
</evidence>
<organism evidence="2 3">
    <name type="scientific">Clavibacter tessellarius</name>
    <dbReference type="NCBI Taxonomy" id="31965"/>
    <lineage>
        <taxon>Bacteria</taxon>
        <taxon>Bacillati</taxon>
        <taxon>Actinomycetota</taxon>
        <taxon>Actinomycetes</taxon>
        <taxon>Micrococcales</taxon>
        <taxon>Microbacteriaceae</taxon>
        <taxon>Clavibacter</taxon>
    </lineage>
</organism>
<dbReference type="SUPFAM" id="SSF53335">
    <property type="entry name" value="S-adenosyl-L-methionine-dependent methyltransferases"/>
    <property type="match status" value="1"/>
</dbReference>
<dbReference type="STRING" id="31965.AWH51_06190"/>
<evidence type="ECO:0000313" key="3">
    <source>
        <dbReference type="Proteomes" id="UP000076218"/>
    </source>
</evidence>
<dbReference type="AlphaFoldDB" id="A0A154V2P3"/>
<dbReference type="EMBL" id="LQXA01000019">
    <property type="protein sequence ID" value="KZC95646.1"/>
    <property type="molecule type" value="Genomic_DNA"/>
</dbReference>
<dbReference type="PANTHER" id="PTHR43861">
    <property type="entry name" value="TRANS-ACONITATE 2-METHYLTRANSFERASE-RELATED"/>
    <property type="match status" value="1"/>
</dbReference>
<dbReference type="Pfam" id="PF13847">
    <property type="entry name" value="Methyltransf_31"/>
    <property type="match status" value="1"/>
</dbReference>
<evidence type="ECO:0000313" key="2">
    <source>
        <dbReference type="EMBL" id="KZC95646.1"/>
    </source>
</evidence>
<protein>
    <recommendedName>
        <fullName evidence="1">Methyltransferase domain-containing protein</fullName>
    </recommendedName>
</protein>
<name>A0A154V2P3_9MICO</name>
<dbReference type="Gene3D" id="3.40.50.150">
    <property type="entry name" value="Vaccinia Virus protein VP39"/>
    <property type="match status" value="1"/>
</dbReference>